<dbReference type="Gene3D" id="3.30.60.80">
    <property type="match status" value="1"/>
</dbReference>
<dbReference type="PROSITE" id="PS01300">
    <property type="entry name" value="RECR"/>
    <property type="match status" value="1"/>
</dbReference>
<dbReference type="SUPFAM" id="SSF111304">
    <property type="entry name" value="Recombination protein RecR"/>
    <property type="match status" value="1"/>
</dbReference>
<dbReference type="PROSITE" id="PS50880">
    <property type="entry name" value="TOPRIM"/>
    <property type="match status" value="1"/>
</dbReference>
<dbReference type="InterPro" id="IPR006171">
    <property type="entry name" value="TOPRIM_dom"/>
</dbReference>
<keyword evidence="1 7" id="KW-0479">Metal-binding</keyword>
<evidence type="ECO:0000256" key="2">
    <source>
        <dbReference type="ARBA" id="ARBA00022763"/>
    </source>
</evidence>
<keyword evidence="10" id="KW-1185">Reference proteome</keyword>
<dbReference type="NCBIfam" id="TIGR00615">
    <property type="entry name" value="recR"/>
    <property type="match status" value="1"/>
</dbReference>
<sequence>MAYPAPVEALIKAFEALPGIGRVSAERLTFHVLRSERSGAALRDAIALVLTDAKRCKECGNVAEQELCGLCADEGRDATTIAVVEEPRHVEAMERARVFDGRYHVLMGALNPADGTEARHLSIHALLDRVRRGNVREVILATDPDKEGEATALLVLDALESAGIPDLIISRLARGLPAGSAIEYLHKGVLEDALEDRRAIRRRGRS</sequence>
<keyword evidence="2 7" id="KW-0227">DNA damage</keyword>
<gene>
    <name evidence="7 9" type="primary">recR</name>
    <name evidence="9" type="ORF">Poly30_39230</name>
</gene>
<dbReference type="GO" id="GO:0003677">
    <property type="term" value="F:DNA binding"/>
    <property type="evidence" value="ECO:0007669"/>
    <property type="project" value="UniProtKB-UniRule"/>
</dbReference>
<keyword evidence="5 7" id="KW-0233">DNA recombination</keyword>
<evidence type="ECO:0000256" key="3">
    <source>
        <dbReference type="ARBA" id="ARBA00022771"/>
    </source>
</evidence>
<keyword evidence="6 7" id="KW-0234">DNA repair</keyword>
<dbReference type="GO" id="GO:0006310">
    <property type="term" value="P:DNA recombination"/>
    <property type="evidence" value="ECO:0007669"/>
    <property type="project" value="UniProtKB-UniRule"/>
</dbReference>
<evidence type="ECO:0000256" key="5">
    <source>
        <dbReference type="ARBA" id="ARBA00023172"/>
    </source>
</evidence>
<organism evidence="9 10">
    <name type="scientific">Saltatorellus ferox</name>
    <dbReference type="NCBI Taxonomy" id="2528018"/>
    <lineage>
        <taxon>Bacteria</taxon>
        <taxon>Pseudomonadati</taxon>
        <taxon>Planctomycetota</taxon>
        <taxon>Planctomycetia</taxon>
        <taxon>Planctomycetia incertae sedis</taxon>
        <taxon>Saltatorellus</taxon>
    </lineage>
</organism>
<dbReference type="InterPro" id="IPR023627">
    <property type="entry name" value="Rcmb_RecR"/>
</dbReference>
<keyword evidence="3 7" id="KW-0863">Zinc-finger</keyword>
<dbReference type="EMBL" id="CP036434">
    <property type="protein sequence ID" value="QDV08385.1"/>
    <property type="molecule type" value="Genomic_DNA"/>
</dbReference>
<dbReference type="SMART" id="SM00493">
    <property type="entry name" value="TOPRIM"/>
    <property type="match status" value="1"/>
</dbReference>
<dbReference type="HAMAP" id="MF_00017">
    <property type="entry name" value="RecR"/>
    <property type="match status" value="1"/>
</dbReference>
<dbReference type="InterPro" id="IPR034137">
    <property type="entry name" value="TOPRIM_RecR"/>
</dbReference>
<evidence type="ECO:0000313" key="10">
    <source>
        <dbReference type="Proteomes" id="UP000320390"/>
    </source>
</evidence>
<dbReference type="CDD" id="cd01025">
    <property type="entry name" value="TOPRIM_recR"/>
    <property type="match status" value="1"/>
</dbReference>
<feature type="zinc finger region" description="C4-type" evidence="7">
    <location>
        <begin position="56"/>
        <end position="71"/>
    </location>
</feature>
<dbReference type="GO" id="GO:0006281">
    <property type="term" value="P:DNA repair"/>
    <property type="evidence" value="ECO:0007669"/>
    <property type="project" value="UniProtKB-UniRule"/>
</dbReference>
<dbReference type="OrthoDB" id="9802672at2"/>
<feature type="domain" description="Toprim" evidence="8">
    <location>
        <begin position="79"/>
        <end position="177"/>
    </location>
</feature>
<dbReference type="Gene3D" id="3.40.1360.10">
    <property type="match status" value="1"/>
</dbReference>
<proteinExistence type="inferred from homology"/>
<dbReference type="Proteomes" id="UP000320390">
    <property type="component" value="Chromosome"/>
</dbReference>
<dbReference type="Pfam" id="PF02132">
    <property type="entry name" value="RecR_ZnF"/>
    <property type="match status" value="1"/>
</dbReference>
<comment type="function">
    <text evidence="7">May play a role in DNA repair. It seems to be involved in an RecBC-independent recombinational process of DNA repair. It may act with RecF and RecO.</text>
</comment>
<reference evidence="9 10" key="1">
    <citation type="submission" date="2019-02" db="EMBL/GenBank/DDBJ databases">
        <title>Deep-cultivation of Planctomycetes and their phenomic and genomic characterization uncovers novel biology.</title>
        <authorList>
            <person name="Wiegand S."/>
            <person name="Jogler M."/>
            <person name="Boedeker C."/>
            <person name="Pinto D."/>
            <person name="Vollmers J."/>
            <person name="Rivas-Marin E."/>
            <person name="Kohn T."/>
            <person name="Peeters S.H."/>
            <person name="Heuer A."/>
            <person name="Rast P."/>
            <person name="Oberbeckmann S."/>
            <person name="Bunk B."/>
            <person name="Jeske O."/>
            <person name="Meyerdierks A."/>
            <person name="Storesund J.E."/>
            <person name="Kallscheuer N."/>
            <person name="Luecker S."/>
            <person name="Lage O.M."/>
            <person name="Pohl T."/>
            <person name="Merkel B.J."/>
            <person name="Hornburger P."/>
            <person name="Mueller R.-W."/>
            <person name="Bruemmer F."/>
            <person name="Labrenz M."/>
            <person name="Spormann A.M."/>
            <person name="Op den Camp H."/>
            <person name="Overmann J."/>
            <person name="Amann R."/>
            <person name="Jetten M.S.M."/>
            <person name="Mascher T."/>
            <person name="Medema M.H."/>
            <person name="Devos D.P."/>
            <person name="Kaster A.-K."/>
            <person name="Ovreas L."/>
            <person name="Rohde M."/>
            <person name="Galperin M.Y."/>
            <person name="Jogler C."/>
        </authorList>
    </citation>
    <scope>NUCLEOTIDE SEQUENCE [LARGE SCALE GENOMIC DNA]</scope>
    <source>
        <strain evidence="9 10">Poly30</strain>
    </source>
</reference>
<accession>A0A518EWB0</accession>
<dbReference type="Pfam" id="PF13662">
    <property type="entry name" value="Toprim_4"/>
    <property type="match status" value="1"/>
</dbReference>
<evidence type="ECO:0000256" key="7">
    <source>
        <dbReference type="HAMAP-Rule" id="MF_00017"/>
    </source>
</evidence>
<dbReference type="Gene3D" id="1.10.8.420">
    <property type="entry name" value="RecR Domain 1"/>
    <property type="match status" value="1"/>
</dbReference>
<evidence type="ECO:0000256" key="1">
    <source>
        <dbReference type="ARBA" id="ARBA00022723"/>
    </source>
</evidence>
<keyword evidence="4 7" id="KW-0862">Zinc</keyword>
<evidence type="ECO:0000259" key="8">
    <source>
        <dbReference type="PROSITE" id="PS50880"/>
    </source>
</evidence>
<protein>
    <recommendedName>
        <fullName evidence="7">Recombination protein RecR</fullName>
    </recommendedName>
</protein>
<name>A0A518EWB0_9BACT</name>
<evidence type="ECO:0000313" key="9">
    <source>
        <dbReference type="EMBL" id="QDV08385.1"/>
    </source>
</evidence>
<dbReference type="PANTHER" id="PTHR30446">
    <property type="entry name" value="RECOMBINATION PROTEIN RECR"/>
    <property type="match status" value="1"/>
</dbReference>
<dbReference type="InterPro" id="IPR000093">
    <property type="entry name" value="DNA_Rcmb_RecR"/>
</dbReference>
<dbReference type="Pfam" id="PF21176">
    <property type="entry name" value="RecR_HhH"/>
    <property type="match status" value="1"/>
</dbReference>
<dbReference type="InterPro" id="IPR015967">
    <property type="entry name" value="Rcmb_RecR_Znf"/>
</dbReference>
<dbReference type="PANTHER" id="PTHR30446:SF0">
    <property type="entry name" value="RECOMBINATION PROTEIN RECR"/>
    <property type="match status" value="1"/>
</dbReference>
<comment type="similarity">
    <text evidence="7">Belongs to the RecR family.</text>
</comment>
<evidence type="ECO:0000256" key="6">
    <source>
        <dbReference type="ARBA" id="ARBA00023204"/>
    </source>
</evidence>
<dbReference type="AlphaFoldDB" id="A0A518EWB0"/>
<dbReference type="GO" id="GO:0008270">
    <property type="term" value="F:zinc ion binding"/>
    <property type="evidence" value="ECO:0007669"/>
    <property type="project" value="UniProtKB-KW"/>
</dbReference>
<dbReference type="RefSeq" id="WP_145200948.1">
    <property type="nucleotide sequence ID" value="NZ_CP036434.1"/>
</dbReference>
<evidence type="ECO:0000256" key="4">
    <source>
        <dbReference type="ARBA" id="ARBA00022833"/>
    </source>
</evidence>